<dbReference type="PANTHER" id="PTHR33529:SF2">
    <property type="entry name" value="LIPOPOLYSACCHARIDE EXPORT SYSTEM PERMEASE PROTEIN LPTG"/>
    <property type="match status" value="1"/>
</dbReference>
<feature type="transmembrane region" description="Helical" evidence="6">
    <location>
        <begin position="328"/>
        <end position="347"/>
    </location>
</feature>
<reference evidence="7 8" key="1">
    <citation type="submission" date="2020-08" db="EMBL/GenBank/DDBJ databases">
        <title>Complete genome sequence of Entomobacter blattae G55GP.</title>
        <authorList>
            <person name="Poehlein A."/>
            <person name="Guzman J."/>
            <person name="Daniel R."/>
            <person name="Vilcinskas A."/>
        </authorList>
    </citation>
    <scope>NUCLEOTIDE SEQUENCE [LARGE SCALE GENOMIC DNA]</scope>
    <source>
        <strain evidence="7 8">G55GP</strain>
    </source>
</reference>
<evidence type="ECO:0000256" key="3">
    <source>
        <dbReference type="ARBA" id="ARBA00022692"/>
    </source>
</evidence>
<dbReference type="GO" id="GO:0043190">
    <property type="term" value="C:ATP-binding cassette (ABC) transporter complex"/>
    <property type="evidence" value="ECO:0007669"/>
    <property type="project" value="TreeGrafter"/>
</dbReference>
<evidence type="ECO:0000256" key="5">
    <source>
        <dbReference type="ARBA" id="ARBA00023136"/>
    </source>
</evidence>
<gene>
    <name evidence="7" type="primary">lptG_1</name>
    <name evidence="7" type="ORF">JGUZn3_03620</name>
</gene>
<evidence type="ECO:0000256" key="2">
    <source>
        <dbReference type="ARBA" id="ARBA00022475"/>
    </source>
</evidence>
<keyword evidence="2" id="KW-1003">Cell membrane</keyword>
<keyword evidence="8" id="KW-1185">Reference proteome</keyword>
<feature type="transmembrane region" description="Helical" evidence="6">
    <location>
        <begin position="21"/>
        <end position="41"/>
    </location>
</feature>
<keyword evidence="3 6" id="KW-0812">Transmembrane</keyword>
<keyword evidence="5 6" id="KW-0472">Membrane</keyword>
<keyword evidence="4 6" id="KW-1133">Transmembrane helix</keyword>
<sequence length="380" mass="42198">MAFSFFKRSRSKALNSVLLRYLTYNFLSKVIGVAMILAALMEILTLLEATGQIIHRHLGVKGVLLYASLRFPLLLGFSLPISILIGALITFSRLTINNEIAILRGTGLSTLQLVKLLLPATLGLGILCALINDQITPRAELALATWWNKTDLQPEKAKPFWFRSKNRLVKIGFIQNGGKTINNISIYNRDENKTLTQIIHAKTALFEQNHWILNKTHAVDITVDAVTESKDTADTITLLPSPPPLQRVDLGISPQEMVFLSMDHPPYSIRNMLRAISGNLPSRLPESYFFTSLLDRLLLPISFLVMLLLALPVIYIPPRTGTRSWLPVWCLGGGLLFIVFQGILRALGAAGTLPSFLAIIPGIIIFSLAITTILLRIEEK</sequence>
<dbReference type="InterPro" id="IPR005495">
    <property type="entry name" value="LptG/LptF_permease"/>
</dbReference>
<dbReference type="KEGG" id="ebla:JGUZn3_03620"/>
<evidence type="ECO:0000313" key="8">
    <source>
        <dbReference type="Proteomes" id="UP000516349"/>
    </source>
</evidence>
<feature type="transmembrane region" description="Helical" evidence="6">
    <location>
        <begin position="297"/>
        <end position="316"/>
    </location>
</feature>
<evidence type="ECO:0000256" key="4">
    <source>
        <dbReference type="ARBA" id="ARBA00022989"/>
    </source>
</evidence>
<accession>A0A7H1NPA3</accession>
<protein>
    <submittedName>
        <fullName evidence="7">Lipopolysaccharide export system permease protein LptG</fullName>
    </submittedName>
</protein>
<dbReference type="AlphaFoldDB" id="A0A7H1NPA3"/>
<feature type="transmembrane region" description="Helical" evidence="6">
    <location>
        <begin position="353"/>
        <end position="375"/>
    </location>
</feature>
<evidence type="ECO:0000313" key="7">
    <source>
        <dbReference type="EMBL" id="QNT77613.1"/>
    </source>
</evidence>
<dbReference type="Proteomes" id="UP000516349">
    <property type="component" value="Chromosome"/>
</dbReference>
<dbReference type="EMBL" id="CP060244">
    <property type="protein sequence ID" value="QNT77613.1"/>
    <property type="molecule type" value="Genomic_DNA"/>
</dbReference>
<comment type="subcellular location">
    <subcellularLocation>
        <location evidence="1">Cell membrane</location>
        <topology evidence="1">Multi-pass membrane protein</topology>
    </subcellularLocation>
</comment>
<proteinExistence type="predicted"/>
<feature type="transmembrane region" description="Helical" evidence="6">
    <location>
        <begin position="71"/>
        <end position="92"/>
    </location>
</feature>
<organism evidence="7 8">
    <name type="scientific">Entomobacter blattae</name>
    <dbReference type="NCBI Taxonomy" id="2762277"/>
    <lineage>
        <taxon>Bacteria</taxon>
        <taxon>Pseudomonadati</taxon>
        <taxon>Pseudomonadota</taxon>
        <taxon>Alphaproteobacteria</taxon>
        <taxon>Acetobacterales</taxon>
        <taxon>Acetobacteraceae</taxon>
        <taxon>Entomobacter</taxon>
    </lineage>
</organism>
<dbReference type="PANTHER" id="PTHR33529">
    <property type="entry name" value="SLR0882 PROTEIN-RELATED"/>
    <property type="match status" value="1"/>
</dbReference>
<evidence type="ECO:0000256" key="6">
    <source>
        <dbReference type="SAM" id="Phobius"/>
    </source>
</evidence>
<name>A0A7H1NPA3_9PROT</name>
<dbReference type="Pfam" id="PF03739">
    <property type="entry name" value="LptF_LptG"/>
    <property type="match status" value="1"/>
</dbReference>
<evidence type="ECO:0000256" key="1">
    <source>
        <dbReference type="ARBA" id="ARBA00004651"/>
    </source>
</evidence>
<dbReference type="GO" id="GO:0015920">
    <property type="term" value="P:lipopolysaccharide transport"/>
    <property type="evidence" value="ECO:0007669"/>
    <property type="project" value="TreeGrafter"/>
</dbReference>